<protein>
    <submittedName>
        <fullName evidence="1">RCG30521, isoform CRA_c</fullName>
    </submittedName>
</protein>
<evidence type="ECO:0000313" key="1">
    <source>
        <dbReference type="EMBL" id="EDM11620.1"/>
    </source>
</evidence>
<sequence length="13" mass="1576">MQVYGVVNFCFRI</sequence>
<organism evidence="1 2">
    <name type="scientific">Rattus norvegicus</name>
    <name type="common">Rat</name>
    <dbReference type="NCBI Taxonomy" id="10116"/>
    <lineage>
        <taxon>Eukaryota</taxon>
        <taxon>Metazoa</taxon>
        <taxon>Chordata</taxon>
        <taxon>Craniata</taxon>
        <taxon>Vertebrata</taxon>
        <taxon>Euteleostomi</taxon>
        <taxon>Mammalia</taxon>
        <taxon>Eutheria</taxon>
        <taxon>Euarchontoglires</taxon>
        <taxon>Glires</taxon>
        <taxon>Rodentia</taxon>
        <taxon>Myomorpha</taxon>
        <taxon>Muroidea</taxon>
        <taxon>Muridae</taxon>
        <taxon>Murinae</taxon>
        <taxon>Rattus</taxon>
    </lineage>
</organism>
<gene>
    <name evidence="1" type="ORF">rCG_30521</name>
</gene>
<accession>A6JFM1</accession>
<reference evidence="2" key="1">
    <citation type="submission" date="2005-09" db="EMBL/GenBank/DDBJ databases">
        <authorList>
            <person name="Mural R.J."/>
            <person name="Li P.W."/>
            <person name="Adams M.D."/>
            <person name="Amanatides P.G."/>
            <person name="Baden-Tillson H."/>
            <person name="Barnstead M."/>
            <person name="Chin S.H."/>
            <person name="Dew I."/>
            <person name="Evans C.A."/>
            <person name="Ferriera S."/>
            <person name="Flanigan M."/>
            <person name="Fosler C."/>
            <person name="Glodek A."/>
            <person name="Gu Z."/>
            <person name="Holt R.A."/>
            <person name="Jennings D."/>
            <person name="Kraft C.L."/>
            <person name="Lu F."/>
            <person name="Nguyen T."/>
            <person name="Nusskern D.R."/>
            <person name="Pfannkoch C.M."/>
            <person name="Sitter C."/>
            <person name="Sutton G.G."/>
            <person name="Venter J.C."/>
            <person name="Wang Z."/>
            <person name="Woodage T."/>
            <person name="Zheng X.H."/>
            <person name="Zhong F."/>
        </authorList>
    </citation>
    <scope>NUCLEOTIDE SEQUENCE [LARGE SCALE GENOMIC DNA]</scope>
    <source>
        <strain>BN</strain>
        <strain evidence="2">Sprague-Dawley</strain>
    </source>
</reference>
<dbReference type="Proteomes" id="UP000234681">
    <property type="component" value="Chromosome 5"/>
</dbReference>
<evidence type="ECO:0000313" key="2">
    <source>
        <dbReference type="Proteomes" id="UP000234681"/>
    </source>
</evidence>
<dbReference type="EMBL" id="CH473984">
    <property type="protein sequence ID" value="EDM11620.1"/>
    <property type="molecule type" value="Genomic_DNA"/>
</dbReference>
<proteinExistence type="predicted"/>
<name>A6JFM1_RAT</name>